<feature type="compositionally biased region" description="Basic residues" evidence="5">
    <location>
        <begin position="1"/>
        <end position="26"/>
    </location>
</feature>
<feature type="compositionally biased region" description="Polar residues" evidence="5">
    <location>
        <begin position="76"/>
        <end position="91"/>
    </location>
</feature>
<evidence type="ECO:0000256" key="4">
    <source>
        <dbReference type="RuleBase" id="RU368055"/>
    </source>
</evidence>
<comment type="caution">
    <text evidence="6">The sequence shown here is derived from an EMBL/GenBank/DDBJ whole genome shotgun (WGS) entry which is preliminary data.</text>
</comment>
<dbReference type="GO" id="GO:1990904">
    <property type="term" value="C:ribonucleoprotein complex"/>
    <property type="evidence" value="ECO:0007669"/>
    <property type="project" value="UniProtKB-KW"/>
</dbReference>
<organism evidence="6 7">
    <name type="scientific">Candidozyma haemuli</name>
    <dbReference type="NCBI Taxonomy" id="45357"/>
    <lineage>
        <taxon>Eukaryota</taxon>
        <taxon>Fungi</taxon>
        <taxon>Dikarya</taxon>
        <taxon>Ascomycota</taxon>
        <taxon>Saccharomycotina</taxon>
        <taxon>Pichiomycetes</taxon>
        <taxon>Metschnikowiaceae</taxon>
        <taxon>Candidozyma</taxon>
    </lineage>
</organism>
<keyword evidence="2 4" id="KW-0687">Ribonucleoprotein</keyword>
<dbReference type="GO" id="GO:0006412">
    <property type="term" value="P:translation"/>
    <property type="evidence" value="ECO:0007669"/>
    <property type="project" value="InterPro"/>
</dbReference>
<reference evidence="6 7" key="1">
    <citation type="submission" date="2017-12" db="EMBL/GenBank/DDBJ databases">
        <title>Genome Sequence of a Multidrug-Resistant Candida haemulonii Isolate from a Patient with Chronic Leg Ulcers in Israel.</title>
        <authorList>
            <person name="Chow N.A."/>
            <person name="Gade L."/>
            <person name="Batra D."/>
            <person name="Rowe L.A."/>
            <person name="Ben-Ami R."/>
            <person name="Loparev V.N."/>
            <person name="Litvintseva A.P."/>
        </authorList>
    </citation>
    <scope>NUCLEOTIDE SEQUENCE [LARGE SCALE GENOMIC DNA]</scope>
    <source>
        <strain evidence="6 7">B11899</strain>
    </source>
</reference>
<gene>
    <name evidence="6" type="ORF">CXQ85_001884</name>
</gene>
<protein>
    <recommendedName>
        <fullName evidence="4">60S ribosomal protein L41</fullName>
    </recommendedName>
</protein>
<dbReference type="InterPro" id="IPR007836">
    <property type="entry name" value="Ribosomal_eS32"/>
</dbReference>
<dbReference type="PDB" id="7Q0R">
    <property type="method" value="EM"/>
    <property type="resolution" value="2.67 A"/>
    <property type="chains" value="AO=1-25"/>
</dbReference>
<dbReference type="EMBL" id="PKFO01000003">
    <property type="protein sequence ID" value="PVH20104.1"/>
    <property type="molecule type" value="Genomic_DNA"/>
</dbReference>
<evidence type="ECO:0007829" key="8">
    <source>
        <dbReference type="PDB" id="7PZY"/>
    </source>
</evidence>
<dbReference type="VEuPathDB" id="FungiDB:CXQ85_001884"/>
<dbReference type="OrthoDB" id="4094208at2759"/>
<evidence type="ECO:0000256" key="5">
    <source>
        <dbReference type="SAM" id="MobiDB-lite"/>
    </source>
</evidence>
<comment type="subunit">
    <text evidence="4">Component of the large ribosomal subunit.</text>
</comment>
<dbReference type="Proteomes" id="UP000244309">
    <property type="component" value="Unassembled WGS sequence"/>
</dbReference>
<dbReference type="GeneID" id="37007215"/>
<evidence type="ECO:0007829" key="9">
    <source>
        <dbReference type="PDB" id="7Q0R"/>
    </source>
</evidence>
<proteinExistence type="evidence at protein level"/>
<comment type="similarity">
    <text evidence="3 4">Belongs to the eukaryotic ribosomal protein eS32 family.</text>
</comment>
<feature type="region of interest" description="Disordered" evidence="5">
    <location>
        <begin position="68"/>
        <end position="113"/>
    </location>
</feature>
<keyword evidence="8 9" id="KW-0002">3D-structure</keyword>
<dbReference type="EMDB" id="EMD-13750"/>
<keyword evidence="7" id="KW-1185">Reference proteome</keyword>
<name>A0A2V1AQU0_9ASCO</name>
<evidence type="ECO:0000313" key="6">
    <source>
        <dbReference type="EMBL" id="PVH20104.1"/>
    </source>
</evidence>
<dbReference type="GO" id="GO:0003735">
    <property type="term" value="F:structural constituent of ribosome"/>
    <property type="evidence" value="ECO:0007669"/>
    <property type="project" value="UniProtKB-UniRule"/>
</dbReference>
<evidence type="ECO:0000313" key="7">
    <source>
        <dbReference type="Proteomes" id="UP000244309"/>
    </source>
</evidence>
<feature type="region of interest" description="Disordered" evidence="5">
    <location>
        <begin position="197"/>
        <end position="252"/>
    </location>
</feature>
<keyword evidence="1 4" id="KW-0689">Ribosomal protein</keyword>
<dbReference type="AlphaFoldDB" id="A0A2V1AQU0"/>
<dbReference type="PDB" id="7PZY">
    <property type="method" value="EM"/>
    <property type="resolution" value="2.32 A"/>
    <property type="chains" value="AO=1-25"/>
</dbReference>
<dbReference type="GO" id="GO:0005840">
    <property type="term" value="C:ribosome"/>
    <property type="evidence" value="ECO:0007669"/>
    <property type="project" value="UniProtKB-KW"/>
</dbReference>
<feature type="region of interest" description="Disordered" evidence="5">
    <location>
        <begin position="1"/>
        <end position="43"/>
    </location>
</feature>
<evidence type="ECO:0000256" key="1">
    <source>
        <dbReference type="ARBA" id="ARBA00022980"/>
    </source>
</evidence>
<reference evidence="8 9" key="2">
    <citation type="journal article" date="2022" name="Sci. Adv.">
        <title>E-site drug specificity of the human pathogen Candida albicans ribosome.</title>
        <authorList>
            <person name="Zgadzay Y."/>
            <person name="Kolosova O."/>
            <person name="Stetsenko A."/>
            <person name="Wu C."/>
            <person name="Bruchlen D."/>
            <person name="Usachev K."/>
            <person name="Validov S."/>
            <person name="Jenner L."/>
            <person name="Rogachev A."/>
            <person name="Yusupova G."/>
            <person name="Sachs M.S."/>
            <person name="Guskov A."/>
            <person name="Yusupov M."/>
        </authorList>
    </citation>
    <scope>STRUCTURE BY ELECTRON MICROSCOPY (2.32 ANGSTROMS) OF 1-25</scope>
</reference>
<sequence>MRDKWRKKRVRRLKRKRRKVRARSKVKTIPQYVGRSSRSPPGLSITLPANITIIRSTGKLSHVESLSQFPLGGSGNTENAVENQPESTVSPESERSDTPNFQCQAGPRSPPEPAHCVERPQLPTGLFLDPFTEYMSDRLARFRPSDGQSNPNMPLDFAHPYQANDDSPQQSSWTNWLTNRWQPAPSAPVATTALSPLVEGPPAASGSSLFLPRDAPQLITEEPASAALEATPQAELLEDSKTEDGPESSSGQCIWCLC</sequence>
<dbReference type="EMDB" id="EMD-50957"/>
<evidence type="ECO:0000256" key="3">
    <source>
        <dbReference type="ARBA" id="ARBA00043969"/>
    </source>
</evidence>
<accession>A0A2V1AQU0</accession>
<dbReference type="Pfam" id="PF05162">
    <property type="entry name" value="Ribosomal_L41"/>
    <property type="match status" value="1"/>
</dbReference>
<evidence type="ECO:0000256" key="2">
    <source>
        <dbReference type="ARBA" id="ARBA00023274"/>
    </source>
</evidence>
<feature type="region of interest" description="Disordered" evidence="5">
    <location>
        <begin position="144"/>
        <end position="172"/>
    </location>
</feature>
<dbReference type="RefSeq" id="XP_025341044.1">
    <property type="nucleotide sequence ID" value="XM_025485579.1"/>
</dbReference>